<evidence type="ECO:0000256" key="1">
    <source>
        <dbReference type="ARBA" id="ARBA00037226"/>
    </source>
</evidence>
<gene>
    <name evidence="3" type="ORF">E6O75_ATG00461</name>
</gene>
<dbReference type="STRING" id="86259.A0A4Z1PNV4"/>
<dbReference type="GO" id="GO:0046872">
    <property type="term" value="F:metal ion binding"/>
    <property type="evidence" value="ECO:0007669"/>
    <property type="project" value="InterPro"/>
</dbReference>
<organism evidence="3 4">
    <name type="scientific">Venturia nashicola</name>
    <dbReference type="NCBI Taxonomy" id="86259"/>
    <lineage>
        <taxon>Eukaryota</taxon>
        <taxon>Fungi</taxon>
        <taxon>Dikarya</taxon>
        <taxon>Ascomycota</taxon>
        <taxon>Pezizomycotina</taxon>
        <taxon>Dothideomycetes</taxon>
        <taxon>Pleosporomycetidae</taxon>
        <taxon>Venturiales</taxon>
        <taxon>Venturiaceae</taxon>
        <taxon>Venturia</taxon>
    </lineage>
</organism>
<reference evidence="3 4" key="1">
    <citation type="submission" date="2019-04" db="EMBL/GenBank/DDBJ databases">
        <title>High contiguity whole genome sequence and gene annotation resource for two Venturia nashicola isolates.</title>
        <authorList>
            <person name="Prokchorchik M."/>
            <person name="Won K."/>
            <person name="Lee Y."/>
            <person name="Choi E.D."/>
            <person name="Segonzac C."/>
            <person name="Sohn K.H."/>
        </authorList>
    </citation>
    <scope>NUCLEOTIDE SEQUENCE [LARGE SCALE GENOMIC DNA]</scope>
    <source>
        <strain evidence="3 4">PRI2</strain>
    </source>
</reference>
<keyword evidence="4" id="KW-1185">Reference proteome</keyword>
<sequence length="242" mass="26809">MYGELPRPIVLATARDPLRAALFNHASMALNSQLFINGISKEGPTEMPSTLAEKLKEDFGSIEILRDEMLAMAHAMFGPGFVWLVRTQLKSDTLQQFSSRKFRLLCTYLAGSPLAGAHNRAQPIDMNTQYVEAAKAAGGFQGLSNEEYARQTMIQNKVGTAGAYSAEPKNARTSFGGVHITPVLCVNTWQHAWLPDHGVLGKYSFLEKWWDLIDWRIVDDISGTNIPEQKSHDRGGGSFIHT</sequence>
<feature type="domain" description="Manganese/iron superoxide dismutase C-terminal" evidence="2">
    <location>
        <begin position="50"/>
        <end position="95"/>
    </location>
</feature>
<comment type="caution">
    <text evidence="3">The sequence shown here is derived from an EMBL/GenBank/DDBJ whole genome shotgun (WGS) entry which is preliminary data.</text>
</comment>
<dbReference type="PANTHER" id="PTHR43595:SF2">
    <property type="entry name" value="SMALL RIBOSOMAL SUBUNIT PROTEIN MS42"/>
    <property type="match status" value="1"/>
</dbReference>
<accession>A0A4Z1PNV4</accession>
<dbReference type="Pfam" id="PF02777">
    <property type="entry name" value="Sod_Fe_C"/>
    <property type="match status" value="2"/>
</dbReference>
<dbReference type="GO" id="GO:0004784">
    <property type="term" value="F:superoxide dismutase activity"/>
    <property type="evidence" value="ECO:0007669"/>
    <property type="project" value="InterPro"/>
</dbReference>
<evidence type="ECO:0000259" key="2">
    <source>
        <dbReference type="Pfam" id="PF02777"/>
    </source>
</evidence>
<dbReference type="PANTHER" id="PTHR43595">
    <property type="entry name" value="37S RIBOSOMAL PROTEIN S26, MITOCHONDRIAL"/>
    <property type="match status" value="1"/>
</dbReference>
<dbReference type="EMBL" id="SNSC02000001">
    <property type="protein sequence ID" value="TID27694.1"/>
    <property type="molecule type" value="Genomic_DNA"/>
</dbReference>
<dbReference type="GO" id="GO:0005737">
    <property type="term" value="C:cytoplasm"/>
    <property type="evidence" value="ECO:0007669"/>
    <property type="project" value="TreeGrafter"/>
</dbReference>
<dbReference type="AlphaFoldDB" id="A0A4Z1PNV4"/>
<name>A0A4Z1PNV4_9PEZI</name>
<dbReference type="InterPro" id="IPR019832">
    <property type="entry name" value="Mn/Fe_SOD_C"/>
</dbReference>
<feature type="domain" description="Manganese/iron superoxide dismutase C-terminal" evidence="2">
    <location>
        <begin position="172"/>
        <end position="219"/>
    </location>
</feature>
<protein>
    <submittedName>
        <fullName evidence="3">Manganese and iron superoxide dismutase</fullName>
    </submittedName>
</protein>
<dbReference type="InterPro" id="IPR036314">
    <property type="entry name" value="SOD_C_sf"/>
</dbReference>
<proteinExistence type="predicted"/>
<dbReference type="Gene3D" id="3.55.40.20">
    <property type="entry name" value="Iron/manganese superoxide dismutase, C-terminal domain"/>
    <property type="match status" value="1"/>
</dbReference>
<evidence type="ECO:0000313" key="4">
    <source>
        <dbReference type="Proteomes" id="UP000298493"/>
    </source>
</evidence>
<dbReference type="Proteomes" id="UP000298493">
    <property type="component" value="Unassembled WGS sequence"/>
</dbReference>
<dbReference type="SUPFAM" id="SSF54719">
    <property type="entry name" value="Fe,Mn superoxide dismutase (SOD), C-terminal domain"/>
    <property type="match status" value="1"/>
</dbReference>
<comment type="function">
    <text evidence="1">Component of the mitochondrial ribosome (mitoribosome), a dedicated translation machinery responsible for the synthesis of mitochondrial genome-encoded proteins, including at least some of the essential transmembrane subunits of the mitochondrial respiratory chain. The mitoribosomes are attached to the mitochondrial inner membrane and translation products are cotranslationally integrated into the membrane.</text>
</comment>
<evidence type="ECO:0000313" key="3">
    <source>
        <dbReference type="EMBL" id="TID27694.1"/>
    </source>
</evidence>